<protein>
    <submittedName>
        <fullName evidence="1">Uncharacterized protein</fullName>
    </submittedName>
</protein>
<reference evidence="1" key="1">
    <citation type="submission" date="2012-11" db="EMBL/GenBank/DDBJ databases">
        <title>Dependencies among metagenomic species, viruses, plasmids and units of genetic variation.</title>
        <authorList>
            <person name="Nielsen H.B."/>
            <person name="Almeida M."/>
            <person name="Juncker A.S."/>
            <person name="Rasmussen S."/>
            <person name="Li J."/>
            <person name="Sunagawa S."/>
            <person name="Plichta D."/>
            <person name="Gautier L."/>
            <person name="Le Chatelier E."/>
            <person name="Peletier E."/>
            <person name="Bonde I."/>
            <person name="Nielsen T."/>
            <person name="Manichanh C."/>
            <person name="Arumugam M."/>
            <person name="Batto J."/>
            <person name="Santos M.B.Q.D."/>
            <person name="Blom N."/>
            <person name="Borruel N."/>
            <person name="Burgdorf K.S."/>
            <person name="Boumezbeur F."/>
            <person name="Casellas F."/>
            <person name="Dore J."/>
            <person name="Guarner F."/>
            <person name="Hansen T."/>
            <person name="Hildebrand F."/>
            <person name="Kaas R.S."/>
            <person name="Kennedy S."/>
            <person name="Kristiansen K."/>
            <person name="Kultima J.R."/>
            <person name="Leonard P."/>
            <person name="Levenez F."/>
            <person name="Lund O."/>
            <person name="Moumen B."/>
            <person name="Le Paslier D."/>
            <person name="Pons N."/>
            <person name="Pedersen O."/>
            <person name="Prifti E."/>
            <person name="Qin J."/>
            <person name="Raes J."/>
            <person name="Tap J."/>
            <person name="Tims S."/>
            <person name="Ussery D.W."/>
            <person name="Yamada T."/>
            <person name="MetaHit consortium"/>
            <person name="Renault P."/>
            <person name="Sicheritz-Ponten T."/>
            <person name="Bork P."/>
            <person name="Wang J."/>
            <person name="Brunak S."/>
            <person name="Ehrlich S.D."/>
        </authorList>
    </citation>
    <scope>NUCLEOTIDE SEQUENCE [LARGE SCALE GENOMIC DNA]</scope>
</reference>
<organism evidence="1 2">
    <name type="scientific">[Clostridium] leptum CAG:27</name>
    <dbReference type="NCBI Taxonomy" id="1263068"/>
    <lineage>
        <taxon>Bacteria</taxon>
        <taxon>Bacillati</taxon>
        <taxon>Bacillota</taxon>
        <taxon>Clostridia</taxon>
        <taxon>Eubacteriales</taxon>
        <taxon>Oscillospiraceae</taxon>
        <taxon>Oscillospiraceae incertae sedis</taxon>
    </lineage>
</organism>
<dbReference type="EMBL" id="CBEP010000014">
    <property type="protein sequence ID" value="CDC03678.1"/>
    <property type="molecule type" value="Genomic_DNA"/>
</dbReference>
<gene>
    <name evidence="1" type="ORF">BN578_01679</name>
</gene>
<evidence type="ECO:0000313" key="2">
    <source>
        <dbReference type="Proteomes" id="UP000018168"/>
    </source>
</evidence>
<proteinExistence type="predicted"/>
<dbReference type="Proteomes" id="UP000018168">
    <property type="component" value="Unassembled WGS sequence"/>
</dbReference>
<accession>R6MV94</accession>
<dbReference type="AlphaFoldDB" id="R6MV94"/>
<comment type="caution">
    <text evidence="1">The sequence shown here is derived from an EMBL/GenBank/DDBJ whole genome shotgun (WGS) entry which is preliminary data.</text>
</comment>
<sequence length="44" mass="5223">MSSKDYLREILAMLEGKPSITGKVFHFTRILFLKGYNRHEPREL</sequence>
<evidence type="ECO:0000313" key="1">
    <source>
        <dbReference type="EMBL" id="CDC03678.1"/>
    </source>
</evidence>
<name>R6MV94_9FIRM</name>